<feature type="domain" description="tRNA-modifying protein YgfZ-like beta-barrel" evidence="1">
    <location>
        <begin position="245"/>
        <end position="309"/>
    </location>
</feature>
<dbReference type="InterPro" id="IPR017703">
    <property type="entry name" value="YgfZ/GCV_T_CS"/>
</dbReference>
<dbReference type="NCBIfam" id="TIGR03317">
    <property type="entry name" value="ygfZ_signature"/>
    <property type="match status" value="1"/>
</dbReference>
<evidence type="ECO:0000313" key="3">
    <source>
        <dbReference type="Proteomes" id="UP000709336"/>
    </source>
</evidence>
<dbReference type="SUPFAM" id="SSF103025">
    <property type="entry name" value="Folate-binding domain"/>
    <property type="match status" value="1"/>
</dbReference>
<dbReference type="PANTHER" id="PTHR22602">
    <property type="entry name" value="TRANSFERASE CAF17, MITOCHONDRIAL-RELATED"/>
    <property type="match status" value="1"/>
</dbReference>
<protein>
    <submittedName>
        <fullName evidence="2">Folate-binding protein YgfZ</fullName>
    </submittedName>
</protein>
<organism evidence="2 3">
    <name type="scientific">Alteromonas ponticola</name>
    <dbReference type="NCBI Taxonomy" id="2720613"/>
    <lineage>
        <taxon>Bacteria</taxon>
        <taxon>Pseudomonadati</taxon>
        <taxon>Pseudomonadota</taxon>
        <taxon>Gammaproteobacteria</taxon>
        <taxon>Alteromonadales</taxon>
        <taxon>Alteromonadaceae</taxon>
        <taxon>Alteromonas/Salinimonas group</taxon>
        <taxon>Alteromonas</taxon>
    </lineage>
</organism>
<comment type="caution">
    <text evidence="2">The sequence shown here is derived from an EMBL/GenBank/DDBJ whole genome shotgun (WGS) entry which is preliminary data.</text>
</comment>
<dbReference type="InterPro" id="IPR048451">
    <property type="entry name" value="YgfZ_barrel"/>
</dbReference>
<dbReference type="Proteomes" id="UP000709336">
    <property type="component" value="Unassembled WGS sequence"/>
</dbReference>
<dbReference type="PANTHER" id="PTHR22602:SF0">
    <property type="entry name" value="TRANSFERASE CAF17, MITOCHONDRIAL-RELATED"/>
    <property type="match status" value="1"/>
</dbReference>
<dbReference type="Gene3D" id="2.40.30.160">
    <property type="match status" value="1"/>
</dbReference>
<gene>
    <name evidence="2" type="ORF">HCJ96_02770</name>
</gene>
<dbReference type="Gene3D" id="3.30.70.1630">
    <property type="match status" value="1"/>
</dbReference>
<evidence type="ECO:0000313" key="2">
    <source>
        <dbReference type="EMBL" id="NMH58944.1"/>
    </source>
</evidence>
<proteinExistence type="predicted"/>
<keyword evidence="3" id="KW-1185">Reference proteome</keyword>
<name>A0ABX1QYM0_9ALTE</name>
<reference evidence="2 3" key="1">
    <citation type="submission" date="2020-03" db="EMBL/GenBank/DDBJ databases">
        <title>Alteromonas ponticola sp. nov., isolated from seawater.</title>
        <authorList>
            <person name="Yoon J.-H."/>
            <person name="Kim Y.-O."/>
        </authorList>
    </citation>
    <scope>NUCLEOTIDE SEQUENCE [LARGE SCALE GENOMIC DNA]</scope>
    <source>
        <strain evidence="2 3">MYP5</strain>
    </source>
</reference>
<dbReference type="Gene3D" id="3.30.70.1400">
    <property type="entry name" value="Aminomethyltransferase beta-barrel domains"/>
    <property type="match status" value="1"/>
</dbReference>
<evidence type="ECO:0000259" key="1">
    <source>
        <dbReference type="Pfam" id="PF21130"/>
    </source>
</evidence>
<dbReference type="EMBL" id="JAATNW010000002">
    <property type="protein sequence ID" value="NMH58944.1"/>
    <property type="molecule type" value="Genomic_DNA"/>
</dbReference>
<dbReference type="Pfam" id="PF21130">
    <property type="entry name" value="YgfZ_barrel"/>
    <property type="match status" value="1"/>
</dbReference>
<sequence>MTQCDLTQLASLDELADEFSIELTQLGMISVSGEQRNDFLHSQLTIDLKQFSAGKGRFSAHCDAKGKTWSVMHVTRYGERVMLSLAASALAASLTELKKYGVFSKVAIEDVSQSFTQFAARGESVNAFTATHFGLVPTEEGQVIENELGMVMRVARFSDLLHFSLTEAGREQWMQFANESKLACYPPAVYDALAVQHGIPWVTEENISQFVPQMINLQALDAIDFKKGCYMGQEVIARTRYLGKNKRAAMIFKLDGSHKVNPADPIELQLGENWRKGGVVVRSAALPDETWLLAVVANDTEHTAKFRLNANANITFSPQALPYPITDDSDKMVKR</sequence>
<dbReference type="SUPFAM" id="SSF101790">
    <property type="entry name" value="Aminomethyltransferase beta-barrel domain"/>
    <property type="match status" value="1"/>
</dbReference>
<dbReference type="InterPro" id="IPR045179">
    <property type="entry name" value="YgfZ/GcvT"/>
</dbReference>
<dbReference type="InterPro" id="IPR029043">
    <property type="entry name" value="GcvT/YgfZ_C"/>
</dbReference>
<dbReference type="RefSeq" id="WP_169209526.1">
    <property type="nucleotide sequence ID" value="NZ_JAATNW010000002.1"/>
</dbReference>
<accession>A0ABX1QYM0</accession>